<proteinExistence type="predicted"/>
<evidence type="ECO:0000313" key="2">
    <source>
        <dbReference type="Proteomes" id="UP000037069"/>
    </source>
</evidence>
<dbReference type="AlphaFoldDB" id="A0A0L0C930"/>
<comment type="caution">
    <text evidence="1">The sequence shown here is derived from an EMBL/GenBank/DDBJ whole genome shotgun (WGS) entry which is preliminary data.</text>
</comment>
<gene>
    <name evidence="1" type="ORF">FF38_09962</name>
</gene>
<sequence length="189" mass="21173">MCTVPPKFFQVCRLCLMLIEEHDISTHRIYSTTSVPNDSVNECKCNKNLDNVKCCNIVQKCSSCNKYGKQNLDDSIPSIHSSLPRVPLSLNPLKTYSSNIKYDEEYSNKLDICKKNTPVINQSSGITDDSSANIALQIYKCLALETEISIVCAIFSHITVWNSEETTLSETRVTVMLCDVTQIHAADLQ</sequence>
<name>A0A0L0C930_LUCCU</name>
<accession>A0A0L0C930</accession>
<keyword evidence="2" id="KW-1185">Reference proteome</keyword>
<reference evidence="1 2" key="1">
    <citation type="journal article" date="2015" name="Nat. Commun.">
        <title>Lucilia cuprina genome unlocks parasitic fly biology to underpin future interventions.</title>
        <authorList>
            <person name="Anstead C.A."/>
            <person name="Korhonen P.K."/>
            <person name="Young N.D."/>
            <person name="Hall R.S."/>
            <person name="Jex A.R."/>
            <person name="Murali S.C."/>
            <person name="Hughes D.S."/>
            <person name="Lee S.F."/>
            <person name="Perry T."/>
            <person name="Stroehlein A.J."/>
            <person name="Ansell B.R."/>
            <person name="Breugelmans B."/>
            <person name="Hofmann A."/>
            <person name="Qu J."/>
            <person name="Dugan S."/>
            <person name="Lee S.L."/>
            <person name="Chao H."/>
            <person name="Dinh H."/>
            <person name="Han Y."/>
            <person name="Doddapaneni H.V."/>
            <person name="Worley K.C."/>
            <person name="Muzny D.M."/>
            <person name="Ioannidis P."/>
            <person name="Waterhouse R.M."/>
            <person name="Zdobnov E.M."/>
            <person name="James P.J."/>
            <person name="Bagnall N.H."/>
            <person name="Kotze A.C."/>
            <person name="Gibbs R.A."/>
            <person name="Richards S."/>
            <person name="Batterham P."/>
            <person name="Gasser R.B."/>
        </authorList>
    </citation>
    <scope>NUCLEOTIDE SEQUENCE [LARGE SCALE GENOMIC DNA]</scope>
    <source>
        <strain evidence="1 2">LS</strain>
        <tissue evidence="1">Full body</tissue>
    </source>
</reference>
<protein>
    <submittedName>
        <fullName evidence="1">Uncharacterized protein</fullName>
    </submittedName>
</protein>
<dbReference type="Proteomes" id="UP000037069">
    <property type="component" value="Unassembled WGS sequence"/>
</dbReference>
<organism evidence="1 2">
    <name type="scientific">Lucilia cuprina</name>
    <name type="common">Green bottle fly</name>
    <name type="synonym">Australian sheep blowfly</name>
    <dbReference type="NCBI Taxonomy" id="7375"/>
    <lineage>
        <taxon>Eukaryota</taxon>
        <taxon>Metazoa</taxon>
        <taxon>Ecdysozoa</taxon>
        <taxon>Arthropoda</taxon>
        <taxon>Hexapoda</taxon>
        <taxon>Insecta</taxon>
        <taxon>Pterygota</taxon>
        <taxon>Neoptera</taxon>
        <taxon>Endopterygota</taxon>
        <taxon>Diptera</taxon>
        <taxon>Brachycera</taxon>
        <taxon>Muscomorpha</taxon>
        <taxon>Oestroidea</taxon>
        <taxon>Calliphoridae</taxon>
        <taxon>Luciliinae</taxon>
        <taxon>Lucilia</taxon>
    </lineage>
</organism>
<dbReference type="EMBL" id="JRES01000749">
    <property type="protein sequence ID" value="KNC28786.1"/>
    <property type="molecule type" value="Genomic_DNA"/>
</dbReference>
<evidence type="ECO:0000313" key="1">
    <source>
        <dbReference type="EMBL" id="KNC28786.1"/>
    </source>
</evidence>
<dbReference type="OrthoDB" id="8069712at2759"/>